<evidence type="ECO:0000256" key="3">
    <source>
        <dbReference type="ARBA" id="ARBA00011245"/>
    </source>
</evidence>
<dbReference type="GO" id="GO:0032957">
    <property type="term" value="P:inositol trisphosphate metabolic process"/>
    <property type="evidence" value="ECO:0007669"/>
    <property type="project" value="InterPro"/>
</dbReference>
<evidence type="ECO:0000256" key="6">
    <source>
        <dbReference type="ARBA" id="ARBA00022723"/>
    </source>
</evidence>
<comment type="subunit">
    <text evidence="3">Monomer.</text>
</comment>
<sequence length="202" mass="22606">MHASMRLPRSGSISSTVLRLSSGGIRVAIAIARTGLCLEAYFHDFPWQLNFNSTSCLSLGRQADLVLLLERAPNPGALILDSPDAIDRLHDRISILQVVSELKINSRKELFGFPNQIVIYDKEIFFDGQAWTRLKFSVIAKALVADGSAKSHKMLLTFNHEGLKKLKPPIVLQEFVDHSGRTFEMCEAQVFARRSPTSQRIN</sequence>
<dbReference type="GO" id="GO:0047325">
    <property type="term" value="F:inositol-3,4,5,6-tetrakisphosphate 1-kinase activity"/>
    <property type="evidence" value="ECO:0007669"/>
    <property type="project" value="InterPro"/>
</dbReference>
<evidence type="ECO:0000256" key="8">
    <source>
        <dbReference type="ARBA" id="ARBA00022777"/>
    </source>
</evidence>
<dbReference type="GO" id="GO:0052725">
    <property type="term" value="F:inositol-1,3,4-trisphosphate 6-kinase activity"/>
    <property type="evidence" value="ECO:0007669"/>
    <property type="project" value="InterPro"/>
</dbReference>
<accession>A0AAN7GR01</accession>
<evidence type="ECO:0000256" key="5">
    <source>
        <dbReference type="ARBA" id="ARBA00022679"/>
    </source>
</evidence>
<keyword evidence="5" id="KW-0808">Transferase</keyword>
<organism evidence="12 13">
    <name type="scientific">Trapa incisa</name>
    <dbReference type="NCBI Taxonomy" id="236973"/>
    <lineage>
        <taxon>Eukaryota</taxon>
        <taxon>Viridiplantae</taxon>
        <taxon>Streptophyta</taxon>
        <taxon>Embryophyta</taxon>
        <taxon>Tracheophyta</taxon>
        <taxon>Spermatophyta</taxon>
        <taxon>Magnoliopsida</taxon>
        <taxon>eudicotyledons</taxon>
        <taxon>Gunneridae</taxon>
        <taxon>Pentapetalae</taxon>
        <taxon>rosids</taxon>
        <taxon>malvids</taxon>
        <taxon>Myrtales</taxon>
        <taxon>Lythraceae</taxon>
        <taxon>Trapa</taxon>
    </lineage>
</organism>
<evidence type="ECO:0000256" key="10">
    <source>
        <dbReference type="ARBA" id="ARBA00022842"/>
    </source>
</evidence>
<comment type="cofactor">
    <cofactor evidence="1">
        <name>Mg(2+)</name>
        <dbReference type="ChEBI" id="CHEBI:18420"/>
    </cofactor>
</comment>
<dbReference type="InterPro" id="IPR008656">
    <property type="entry name" value="Inositol_tetrakis-P_1-kinase"/>
</dbReference>
<protein>
    <recommendedName>
        <fullName evidence="4">inositol-1,3,4-trisphosphate 5/6-kinase</fullName>
        <ecNumber evidence="4">2.7.1.159</ecNumber>
    </recommendedName>
</protein>
<keyword evidence="6" id="KW-0479">Metal-binding</keyword>
<keyword evidence="8" id="KW-0418">Kinase</keyword>
<dbReference type="PANTHER" id="PTHR14217:SF24">
    <property type="entry name" value="INOSITOL-TETRAKISPHOSPHATE 1-KINASE 1"/>
    <property type="match status" value="1"/>
</dbReference>
<dbReference type="Pfam" id="PF05770">
    <property type="entry name" value="Ins134_P3_kin"/>
    <property type="match status" value="1"/>
</dbReference>
<dbReference type="GO" id="GO:0000287">
    <property type="term" value="F:magnesium ion binding"/>
    <property type="evidence" value="ECO:0007669"/>
    <property type="project" value="InterPro"/>
</dbReference>
<dbReference type="Proteomes" id="UP001345219">
    <property type="component" value="Chromosome 9"/>
</dbReference>
<evidence type="ECO:0000256" key="9">
    <source>
        <dbReference type="ARBA" id="ARBA00022840"/>
    </source>
</evidence>
<comment type="similarity">
    <text evidence="2">Belongs to the ITPK1 family.</text>
</comment>
<keyword evidence="13" id="KW-1185">Reference proteome</keyword>
<name>A0AAN7GR01_9MYRT</name>
<keyword evidence="9" id="KW-0067">ATP-binding</keyword>
<evidence type="ECO:0000256" key="2">
    <source>
        <dbReference type="ARBA" id="ARBA00009601"/>
    </source>
</evidence>
<dbReference type="EMBL" id="JAXIOK010000022">
    <property type="protein sequence ID" value="KAK4745263.1"/>
    <property type="molecule type" value="Genomic_DNA"/>
</dbReference>
<dbReference type="GO" id="GO:0052726">
    <property type="term" value="F:inositol-1,3,4-trisphosphate 5-kinase activity"/>
    <property type="evidence" value="ECO:0007669"/>
    <property type="project" value="InterPro"/>
</dbReference>
<dbReference type="EC" id="2.7.1.159" evidence="4"/>
<gene>
    <name evidence="12" type="ORF">SAY87_011575</name>
</gene>
<proteinExistence type="inferred from homology"/>
<dbReference type="GO" id="GO:0005524">
    <property type="term" value="F:ATP binding"/>
    <property type="evidence" value="ECO:0007669"/>
    <property type="project" value="UniProtKB-KW"/>
</dbReference>
<evidence type="ECO:0000259" key="11">
    <source>
        <dbReference type="Pfam" id="PF05770"/>
    </source>
</evidence>
<evidence type="ECO:0000256" key="7">
    <source>
        <dbReference type="ARBA" id="ARBA00022741"/>
    </source>
</evidence>
<dbReference type="GO" id="GO:0005737">
    <property type="term" value="C:cytoplasm"/>
    <property type="evidence" value="ECO:0007669"/>
    <property type="project" value="TreeGrafter"/>
</dbReference>
<keyword evidence="10" id="KW-0460">Magnesium</keyword>
<evidence type="ECO:0000256" key="1">
    <source>
        <dbReference type="ARBA" id="ARBA00001946"/>
    </source>
</evidence>
<reference evidence="12 13" key="1">
    <citation type="journal article" date="2023" name="Hortic Res">
        <title>Pangenome of water caltrop reveals structural variations and asymmetric subgenome divergence after allopolyploidization.</title>
        <authorList>
            <person name="Zhang X."/>
            <person name="Chen Y."/>
            <person name="Wang L."/>
            <person name="Yuan Y."/>
            <person name="Fang M."/>
            <person name="Shi L."/>
            <person name="Lu R."/>
            <person name="Comes H.P."/>
            <person name="Ma Y."/>
            <person name="Chen Y."/>
            <person name="Huang G."/>
            <person name="Zhou Y."/>
            <person name="Zheng Z."/>
            <person name="Qiu Y."/>
        </authorList>
    </citation>
    <scope>NUCLEOTIDE SEQUENCE [LARGE SCALE GENOMIC DNA]</scope>
    <source>
        <tissue evidence="12">Roots</tissue>
    </source>
</reference>
<evidence type="ECO:0000313" key="13">
    <source>
        <dbReference type="Proteomes" id="UP001345219"/>
    </source>
</evidence>
<evidence type="ECO:0000256" key="4">
    <source>
        <dbReference type="ARBA" id="ARBA00012017"/>
    </source>
</evidence>
<comment type="caution">
    <text evidence="12">The sequence shown here is derived from an EMBL/GenBank/DDBJ whole genome shotgun (WGS) entry which is preliminary data.</text>
</comment>
<keyword evidence="7" id="KW-0547">Nucleotide-binding</keyword>
<dbReference type="InterPro" id="IPR040464">
    <property type="entry name" value="InsP(3)kin_ATP-grasp"/>
</dbReference>
<dbReference type="PANTHER" id="PTHR14217">
    <property type="entry name" value="INOSITOL-TETRAKISPHOSPHATE 1-KINASE"/>
    <property type="match status" value="1"/>
</dbReference>
<feature type="domain" description="Inositol 1,3,4-trisphosphate 5/6-kinase ATP-grasp" evidence="11">
    <location>
        <begin position="107"/>
        <end position="183"/>
    </location>
</feature>
<dbReference type="AlphaFoldDB" id="A0AAN7GR01"/>
<evidence type="ECO:0000313" key="12">
    <source>
        <dbReference type="EMBL" id="KAK4745263.1"/>
    </source>
</evidence>
<dbReference type="Gene3D" id="3.30.470.20">
    <property type="entry name" value="ATP-grasp fold, B domain"/>
    <property type="match status" value="1"/>
</dbReference>